<feature type="region of interest" description="Disordered" evidence="6">
    <location>
        <begin position="338"/>
        <end position="362"/>
    </location>
</feature>
<dbReference type="GO" id="GO:0051287">
    <property type="term" value="F:NAD binding"/>
    <property type="evidence" value="ECO:0007669"/>
    <property type="project" value="InterPro"/>
</dbReference>
<keyword evidence="5" id="KW-0547">Nucleotide-binding</keyword>
<dbReference type="GO" id="GO:0009089">
    <property type="term" value="P:lysine biosynthetic process via diaminopimelate"/>
    <property type="evidence" value="ECO:0007669"/>
    <property type="project" value="InterPro"/>
</dbReference>
<protein>
    <submittedName>
        <fullName evidence="8">Type II glyceraldehyde-3-phosphate dehydrogenase</fullName>
        <ecNumber evidence="8">1.2.1.59</ecNumber>
    </submittedName>
</protein>
<keyword evidence="2 8" id="KW-0560">Oxidoreductase</keyword>
<gene>
    <name evidence="8" type="ORF">JKL49_05025</name>
</gene>
<evidence type="ECO:0000256" key="5">
    <source>
        <dbReference type="PIRSR" id="PIRSR000149-3"/>
    </source>
</evidence>
<dbReference type="RefSeq" id="WP_215338656.1">
    <property type="nucleotide sequence ID" value="NZ_JAGSGD010000001.1"/>
</dbReference>
<evidence type="ECO:0000256" key="6">
    <source>
        <dbReference type="SAM" id="MobiDB-lite"/>
    </source>
</evidence>
<organism evidence="8 9">
    <name type="scientific">Phenylobacterium glaciei</name>
    <dbReference type="NCBI Taxonomy" id="2803784"/>
    <lineage>
        <taxon>Bacteria</taxon>
        <taxon>Pseudomonadati</taxon>
        <taxon>Pseudomonadota</taxon>
        <taxon>Alphaproteobacteria</taxon>
        <taxon>Caulobacterales</taxon>
        <taxon>Caulobacteraceae</taxon>
        <taxon>Phenylobacterium</taxon>
    </lineage>
</organism>
<dbReference type="HAMAP" id="MF_00559">
    <property type="entry name" value="G3P_dehdrog_arch"/>
    <property type="match status" value="1"/>
</dbReference>
<dbReference type="InterPro" id="IPR036291">
    <property type="entry name" value="NAD(P)-bd_dom_sf"/>
</dbReference>
<dbReference type="GO" id="GO:0050661">
    <property type="term" value="F:NADP binding"/>
    <property type="evidence" value="ECO:0007669"/>
    <property type="project" value="InterPro"/>
</dbReference>
<dbReference type="InterPro" id="IPR000846">
    <property type="entry name" value="DapB_N"/>
</dbReference>
<evidence type="ECO:0000256" key="3">
    <source>
        <dbReference type="ARBA" id="ARBA00023027"/>
    </source>
</evidence>
<evidence type="ECO:0000313" key="9">
    <source>
        <dbReference type="Proteomes" id="UP000622580"/>
    </source>
</evidence>
<dbReference type="AlphaFoldDB" id="A0A941CXY5"/>
<evidence type="ECO:0000259" key="7">
    <source>
        <dbReference type="SMART" id="SM00846"/>
    </source>
</evidence>
<dbReference type="Pfam" id="PF01113">
    <property type="entry name" value="DapB_N"/>
    <property type="match status" value="1"/>
</dbReference>
<dbReference type="NCBIfam" id="NF003251">
    <property type="entry name" value="PRK04207.1"/>
    <property type="match status" value="1"/>
</dbReference>
<dbReference type="GO" id="GO:0005737">
    <property type="term" value="C:cytoplasm"/>
    <property type="evidence" value="ECO:0007669"/>
    <property type="project" value="InterPro"/>
</dbReference>
<dbReference type="GO" id="GO:0043891">
    <property type="term" value="F:glyceraldehyde-3-phosphate dehydrogenase [NAD(P)+] (phosphorylating) activity"/>
    <property type="evidence" value="ECO:0007669"/>
    <property type="project" value="UniProtKB-EC"/>
</dbReference>
<dbReference type="InterPro" id="IPR020829">
    <property type="entry name" value="GlycerAld_3-P_DH_cat"/>
</dbReference>
<feature type="active site" description="Nucleophile" evidence="4">
    <location>
        <position position="143"/>
    </location>
</feature>
<accession>A0A941CXY5</accession>
<dbReference type="GO" id="GO:0006096">
    <property type="term" value="P:glycolytic process"/>
    <property type="evidence" value="ECO:0007669"/>
    <property type="project" value="InterPro"/>
</dbReference>
<dbReference type="Proteomes" id="UP000622580">
    <property type="component" value="Unassembled WGS sequence"/>
</dbReference>
<evidence type="ECO:0000256" key="1">
    <source>
        <dbReference type="ARBA" id="ARBA00022857"/>
    </source>
</evidence>
<dbReference type="NCBIfam" id="TIGR01546">
    <property type="entry name" value="GAPDH-II_archae"/>
    <property type="match status" value="1"/>
</dbReference>
<feature type="domain" description="Glyceraldehyde 3-phosphate dehydrogenase NAD(P) binding" evidence="7">
    <location>
        <begin position="5"/>
        <end position="143"/>
    </location>
</feature>
<feature type="binding site" evidence="5">
    <location>
        <position position="304"/>
    </location>
    <ligand>
        <name>NAD(+)</name>
        <dbReference type="ChEBI" id="CHEBI:57540"/>
    </ligand>
</feature>
<dbReference type="SMART" id="SM00846">
    <property type="entry name" value="Gp_dh_N"/>
    <property type="match status" value="1"/>
</dbReference>
<dbReference type="CDD" id="cd02278">
    <property type="entry name" value="GAPDH_II_N"/>
    <property type="match status" value="1"/>
</dbReference>
<keyword evidence="1" id="KW-0521">NADP</keyword>
<dbReference type="Pfam" id="PF02800">
    <property type="entry name" value="Gp_dh_C"/>
    <property type="match status" value="1"/>
</dbReference>
<dbReference type="SUPFAM" id="SSF51735">
    <property type="entry name" value="NAD(P)-binding Rossmann-fold domains"/>
    <property type="match status" value="1"/>
</dbReference>
<dbReference type="Gene3D" id="3.30.360.10">
    <property type="entry name" value="Dihydrodipicolinate Reductase, domain 2"/>
    <property type="match status" value="1"/>
</dbReference>
<dbReference type="EMBL" id="JAGSGD010000001">
    <property type="protein sequence ID" value="MBR7618745.1"/>
    <property type="molecule type" value="Genomic_DNA"/>
</dbReference>
<reference evidence="8" key="1">
    <citation type="submission" date="2021-04" db="EMBL/GenBank/DDBJ databases">
        <title>Draft genome assembly of strain Phenylobacterium sp. 20VBR1 using MiniION and Illumina platforms.</title>
        <authorList>
            <person name="Thomas F.A."/>
            <person name="Krishnan K.P."/>
            <person name="Sinha R.K."/>
        </authorList>
    </citation>
    <scope>NUCLEOTIDE SEQUENCE</scope>
    <source>
        <strain evidence="8">20VBR1</strain>
    </source>
</reference>
<dbReference type="InterPro" id="IPR020828">
    <property type="entry name" value="GlycerAld_3-P_DH_NAD(P)-bd"/>
</dbReference>
<sequence length="362" mass="39066">MDRIVRVAVNGYGVIGKRVADAVRAQDDMTLVGVADISTDWRTRVLQAKGVAFFAGTPEAGDALQAAGQQSAGGLSDLLREADVIVDCTPKHVAAENVPIYRERGLKFILQGGEKHEVTGHSFVAEANFETAVGRDATRVVSCNTTATVRTLIALKRAGLLKRARGTLLRRATDPWESHLGGIMNTLVPEPEIPSHQGPDAQTVDPDLDVVTMAVKVPETVAHLHYWAVQMTRPTEKEAVLEAFRGSSRILLMKDDHGLVALNTVKELMADLGRSRNDLYEVALWADMLTVQGDELFYAYMVDNQAIVIPETIDAIRALSGRETSGPRSIEKTDTALGIGGGLFAAPSPRPAEGSIEANQRP</sequence>
<dbReference type="Gene3D" id="3.40.50.720">
    <property type="entry name" value="NAD(P)-binding Rossmann-like Domain"/>
    <property type="match status" value="1"/>
</dbReference>
<dbReference type="EC" id="1.2.1.59" evidence="8"/>
<proteinExistence type="inferred from homology"/>
<dbReference type="CDD" id="cd18127">
    <property type="entry name" value="GAPDH_II_C"/>
    <property type="match status" value="1"/>
</dbReference>
<dbReference type="SUPFAM" id="SSF55347">
    <property type="entry name" value="Glyceraldehyde-3-phosphate dehydrogenase-like, C-terminal domain"/>
    <property type="match status" value="1"/>
</dbReference>
<keyword evidence="9" id="KW-1185">Reference proteome</keyword>
<evidence type="ECO:0000256" key="2">
    <source>
        <dbReference type="ARBA" id="ARBA00023002"/>
    </source>
</evidence>
<dbReference type="GO" id="GO:0008839">
    <property type="term" value="F:4-hydroxy-tetrahydrodipicolinate reductase"/>
    <property type="evidence" value="ECO:0007669"/>
    <property type="project" value="InterPro"/>
</dbReference>
<comment type="caution">
    <text evidence="8">The sequence shown here is derived from an EMBL/GenBank/DDBJ whole genome shotgun (WGS) entry which is preliminary data.</text>
</comment>
<dbReference type="InterPro" id="IPR006436">
    <property type="entry name" value="Glyceraldehyde-3-P_DH_2_arc"/>
</dbReference>
<feature type="binding site" evidence="5">
    <location>
        <position position="36"/>
    </location>
    <ligand>
        <name>NAD(+)</name>
        <dbReference type="ChEBI" id="CHEBI:57540"/>
    </ligand>
</feature>
<dbReference type="PIRSF" id="PIRSF000149">
    <property type="entry name" value="GAP_DH"/>
    <property type="match status" value="1"/>
</dbReference>
<evidence type="ECO:0000313" key="8">
    <source>
        <dbReference type="EMBL" id="MBR7618745.1"/>
    </source>
</evidence>
<name>A0A941CXY5_9CAUL</name>
<keyword evidence="3 5" id="KW-0520">NAD</keyword>
<dbReference type="InterPro" id="IPR020831">
    <property type="entry name" value="GlycerAld/Erythrose_P_DH"/>
</dbReference>
<evidence type="ECO:0000256" key="4">
    <source>
        <dbReference type="PIRSR" id="PIRSR000149-1"/>
    </source>
</evidence>